<dbReference type="EMBL" id="FNDK01000013">
    <property type="protein sequence ID" value="SDH86955.1"/>
    <property type="molecule type" value="Genomic_DNA"/>
</dbReference>
<dbReference type="OrthoDB" id="9786803at2"/>
<proteinExistence type="predicted"/>
<dbReference type="InterPro" id="IPR004435">
    <property type="entry name" value="MobB_dom"/>
</dbReference>
<protein>
    <submittedName>
        <fullName evidence="2">Molybdopterin-guanine dinucleotide biosynthesis protein B</fullName>
    </submittedName>
</protein>
<dbReference type="GO" id="GO:0006777">
    <property type="term" value="P:Mo-molybdopterin cofactor biosynthetic process"/>
    <property type="evidence" value="ECO:0007669"/>
    <property type="project" value="InterPro"/>
</dbReference>
<gene>
    <name evidence="2" type="ORF">SAMN05192534_11373</name>
</gene>
<sequence length="177" mass="19550">MAMEQYCPVIQVVGCKNSGKTTLMNQLIARSAANGYKTAAIKHHGHGGKPAEEVAEKDSRQHLGAGAAAAAVEGEGSVQIQINQAGWTLEDTIALYQFFSPDMIFVEGYKHAGYPKVVLLRGQRDAALLKELSNIFCAVTWEPIEKEDAFSIPVYTFYGEDDYVKNIWKKVKAYYGR</sequence>
<dbReference type="PANTHER" id="PTHR40072:SF1">
    <property type="entry name" value="MOLYBDOPTERIN-GUANINE DINUCLEOTIDE BIOSYNTHESIS ADAPTER PROTEIN"/>
    <property type="match status" value="1"/>
</dbReference>
<dbReference type="InterPro" id="IPR052539">
    <property type="entry name" value="MGD_biosynthesis_adapter"/>
</dbReference>
<dbReference type="Pfam" id="PF03205">
    <property type="entry name" value="MobB"/>
    <property type="match status" value="1"/>
</dbReference>
<evidence type="ECO:0000259" key="1">
    <source>
        <dbReference type="Pfam" id="PF03205"/>
    </source>
</evidence>
<evidence type="ECO:0000313" key="2">
    <source>
        <dbReference type="EMBL" id="SDH86955.1"/>
    </source>
</evidence>
<evidence type="ECO:0000313" key="3">
    <source>
        <dbReference type="Proteomes" id="UP000199163"/>
    </source>
</evidence>
<dbReference type="GO" id="GO:0005525">
    <property type="term" value="F:GTP binding"/>
    <property type="evidence" value="ECO:0007669"/>
    <property type="project" value="InterPro"/>
</dbReference>
<dbReference type="PANTHER" id="PTHR40072">
    <property type="entry name" value="MOLYBDOPTERIN-GUANINE DINUCLEOTIDE BIOSYNTHESIS ADAPTER PROTEIN-RELATED"/>
    <property type="match status" value="1"/>
</dbReference>
<feature type="domain" description="Molybdopterin-guanine dinucleotide biosynthesis protein B (MobB)" evidence="1">
    <location>
        <begin position="9"/>
        <end position="139"/>
    </location>
</feature>
<dbReference type="InterPro" id="IPR027417">
    <property type="entry name" value="P-loop_NTPase"/>
</dbReference>
<dbReference type="AlphaFoldDB" id="A0A1G8FXY7"/>
<keyword evidence="3" id="KW-1185">Reference proteome</keyword>
<dbReference type="Proteomes" id="UP000199163">
    <property type="component" value="Unassembled WGS sequence"/>
</dbReference>
<dbReference type="Gene3D" id="3.40.50.300">
    <property type="entry name" value="P-loop containing nucleotide triphosphate hydrolases"/>
    <property type="match status" value="1"/>
</dbReference>
<organism evidence="2 3">
    <name type="scientific">Alteribacillus persepolensis</name>
    <dbReference type="NCBI Taxonomy" id="568899"/>
    <lineage>
        <taxon>Bacteria</taxon>
        <taxon>Bacillati</taxon>
        <taxon>Bacillota</taxon>
        <taxon>Bacilli</taxon>
        <taxon>Bacillales</taxon>
        <taxon>Bacillaceae</taxon>
        <taxon>Alteribacillus</taxon>
    </lineage>
</organism>
<dbReference type="STRING" id="568899.SAMN05192534_11373"/>
<dbReference type="NCBIfam" id="TIGR00176">
    <property type="entry name" value="mobB"/>
    <property type="match status" value="1"/>
</dbReference>
<accession>A0A1G8FXY7</accession>
<reference evidence="2 3" key="1">
    <citation type="submission" date="2016-10" db="EMBL/GenBank/DDBJ databases">
        <authorList>
            <person name="de Groot N.N."/>
        </authorList>
    </citation>
    <scope>NUCLEOTIDE SEQUENCE [LARGE SCALE GENOMIC DNA]</scope>
    <source>
        <strain evidence="2 3">DSM 21632</strain>
    </source>
</reference>
<name>A0A1G8FXY7_9BACI</name>
<dbReference type="SUPFAM" id="SSF52540">
    <property type="entry name" value="P-loop containing nucleoside triphosphate hydrolases"/>
    <property type="match status" value="1"/>
</dbReference>